<dbReference type="SUPFAM" id="SSF50978">
    <property type="entry name" value="WD40 repeat-like"/>
    <property type="match status" value="1"/>
</dbReference>
<dbReference type="Gene3D" id="2.130.10.10">
    <property type="entry name" value="YVTN repeat-like/Quinoprotein amine dehydrogenase"/>
    <property type="match status" value="1"/>
</dbReference>
<sequence length="441" mass="50558">MNKSLTPNTVSSSSGGTTTRLTRPPQHVRTSSGITHHTTNNELNLSSTSSSSHSISSSDPHHNTSQHAMYSSAVYGQRLNKSRCMAPVKGDTRNNRFLVGTCSLNSNNEVHLIEFNEDENDIYCRQVYSHLNEIWSISPHPSKPKYFFTIYNTVKFGFEAALHAMSCYSDDGSSNDDDESNHLEMISKLEAKQFDNERVHEVLWDLNGTNDRFLTIDDKSLREFRFEKTCKFLNKYDMGARRLRTGAWDPHHPEIVALAAQTKIIQVDLREKNNKKNLEFMAHDQMVRDVQYNPYQPYRLASCGDDCLIKFWDVRSTKEPLLVLAGHSHWISKIRFNPQYDQLVLTGGTDNKVNLWSIASISSKAKEQELDEELQQEEKSSTKKKEELFDSLVHSYDEHEESVYSLCWSNTNSWTFGSVSYDGRVLMHTVPKAEKLRVLNL</sequence>
<dbReference type="AlphaFoldDB" id="A0AA88GI55"/>
<evidence type="ECO:0000313" key="7">
    <source>
        <dbReference type="EMBL" id="KAG2377535.1"/>
    </source>
</evidence>
<evidence type="ECO:0000256" key="1">
    <source>
        <dbReference type="ARBA" id="ARBA00005672"/>
    </source>
</evidence>
<dbReference type="Proteomes" id="UP000816034">
    <property type="component" value="Unassembled WGS sequence"/>
</dbReference>
<feature type="repeat" description="WD" evidence="4">
    <location>
        <begin position="280"/>
        <end position="322"/>
    </location>
</feature>
<organism evidence="7 8">
    <name type="scientific">Naegleria lovaniensis</name>
    <name type="common">Amoeba</name>
    <dbReference type="NCBI Taxonomy" id="51637"/>
    <lineage>
        <taxon>Eukaryota</taxon>
        <taxon>Discoba</taxon>
        <taxon>Heterolobosea</taxon>
        <taxon>Tetramitia</taxon>
        <taxon>Eutetramitia</taxon>
        <taxon>Vahlkampfiidae</taxon>
        <taxon>Naegleria</taxon>
    </lineage>
</organism>
<dbReference type="InterPro" id="IPR019775">
    <property type="entry name" value="WD40_repeat_CS"/>
</dbReference>
<dbReference type="PROSITE" id="PS50294">
    <property type="entry name" value="WD_REPEATS_REGION"/>
    <property type="match status" value="2"/>
</dbReference>
<keyword evidence="2 4" id="KW-0853">WD repeat</keyword>
<evidence type="ECO:0000256" key="5">
    <source>
        <dbReference type="SAM" id="MobiDB-lite"/>
    </source>
</evidence>
<keyword evidence="8" id="KW-1185">Reference proteome</keyword>
<dbReference type="InterPro" id="IPR015943">
    <property type="entry name" value="WD40/YVTN_repeat-like_dom_sf"/>
</dbReference>
<proteinExistence type="inferred from homology"/>
<dbReference type="Pfam" id="PF00400">
    <property type="entry name" value="WD40"/>
    <property type="match status" value="1"/>
</dbReference>
<name>A0AA88GI55_NAELO</name>
<dbReference type="RefSeq" id="XP_044544797.1">
    <property type="nucleotide sequence ID" value="XM_044699196.1"/>
</dbReference>
<comment type="caution">
    <text evidence="7">The sequence shown here is derived from an EMBL/GenBank/DDBJ whole genome shotgun (WGS) entry which is preliminary data.</text>
</comment>
<dbReference type="PANTHER" id="PTHR14205">
    <property type="entry name" value="WD-REPEAT PROTEIN"/>
    <property type="match status" value="1"/>
</dbReference>
<evidence type="ECO:0000256" key="3">
    <source>
        <dbReference type="ARBA" id="ARBA00022737"/>
    </source>
</evidence>
<dbReference type="PROSITE" id="PS50082">
    <property type="entry name" value="WD_REPEATS_2"/>
    <property type="match status" value="2"/>
</dbReference>
<dbReference type="InterPro" id="IPR001680">
    <property type="entry name" value="WD40_rpt"/>
</dbReference>
<dbReference type="EMBL" id="PYSW02000037">
    <property type="protein sequence ID" value="KAG2377535.1"/>
    <property type="molecule type" value="Genomic_DNA"/>
</dbReference>
<evidence type="ECO:0000256" key="2">
    <source>
        <dbReference type="ARBA" id="ARBA00022574"/>
    </source>
</evidence>
<dbReference type="GeneID" id="68101505"/>
<dbReference type="PANTHER" id="PTHR14205:SF15">
    <property type="entry name" value="EARP AND GARP COMPLEX-INTERACTING PROTEIN 1"/>
    <property type="match status" value="1"/>
</dbReference>
<dbReference type="Pfam" id="PF23609">
    <property type="entry name" value="Beta-prop_EIPR1"/>
    <property type="match status" value="1"/>
</dbReference>
<protein>
    <recommendedName>
        <fullName evidence="6">EIPR1-like beta-propeller domain-containing protein</fullName>
    </recommendedName>
</protein>
<evidence type="ECO:0000259" key="6">
    <source>
        <dbReference type="Pfam" id="PF23609"/>
    </source>
</evidence>
<feature type="compositionally biased region" description="Low complexity" evidence="5">
    <location>
        <begin position="46"/>
        <end position="58"/>
    </location>
</feature>
<gene>
    <name evidence="7" type="ORF">C9374_009051</name>
</gene>
<keyword evidence="3" id="KW-0677">Repeat</keyword>
<feature type="compositionally biased region" description="Polar residues" evidence="5">
    <location>
        <begin position="28"/>
        <end position="45"/>
    </location>
</feature>
<comment type="similarity">
    <text evidence="1">Belongs to the WD repeat EIPR1 family.</text>
</comment>
<feature type="repeat" description="WD" evidence="4">
    <location>
        <begin position="324"/>
        <end position="366"/>
    </location>
</feature>
<evidence type="ECO:0000313" key="8">
    <source>
        <dbReference type="Proteomes" id="UP000816034"/>
    </source>
</evidence>
<feature type="compositionally biased region" description="Low complexity" evidence="5">
    <location>
        <begin position="9"/>
        <end position="19"/>
    </location>
</feature>
<accession>A0AA88GI55</accession>
<dbReference type="InterPro" id="IPR059104">
    <property type="entry name" value="Beta-prop_EIPR1-like"/>
</dbReference>
<feature type="domain" description="EIPR1-like beta-propeller" evidence="6">
    <location>
        <begin position="69"/>
        <end position="356"/>
    </location>
</feature>
<feature type="region of interest" description="Disordered" evidence="5">
    <location>
        <begin position="1"/>
        <end position="65"/>
    </location>
</feature>
<evidence type="ECO:0000256" key="4">
    <source>
        <dbReference type="PROSITE-ProRule" id="PRU00221"/>
    </source>
</evidence>
<dbReference type="InterPro" id="IPR040323">
    <property type="entry name" value="EIPR1"/>
</dbReference>
<dbReference type="GO" id="GO:0016567">
    <property type="term" value="P:protein ubiquitination"/>
    <property type="evidence" value="ECO:0007669"/>
    <property type="project" value="TreeGrafter"/>
</dbReference>
<dbReference type="SMART" id="SM00320">
    <property type="entry name" value="WD40"/>
    <property type="match status" value="3"/>
</dbReference>
<dbReference type="InterPro" id="IPR036322">
    <property type="entry name" value="WD40_repeat_dom_sf"/>
</dbReference>
<reference evidence="7 8" key="1">
    <citation type="journal article" date="2018" name="BMC Genomics">
        <title>The genome of Naegleria lovaniensis, the basis for a comparative approach to unravel pathogenicity factors of the human pathogenic amoeba N. fowleri.</title>
        <authorList>
            <person name="Liechti N."/>
            <person name="Schurch N."/>
            <person name="Bruggmann R."/>
            <person name="Wittwer M."/>
        </authorList>
    </citation>
    <scope>NUCLEOTIDE SEQUENCE [LARGE SCALE GENOMIC DNA]</scope>
    <source>
        <strain evidence="7 8">ATCC 30569</strain>
    </source>
</reference>
<dbReference type="PROSITE" id="PS00678">
    <property type="entry name" value="WD_REPEATS_1"/>
    <property type="match status" value="1"/>
</dbReference>